<dbReference type="InterPro" id="IPR028359">
    <property type="entry name" value="UDP_ManNAc/GlcNAc_DH"/>
</dbReference>
<proteinExistence type="inferred from homology"/>
<gene>
    <name evidence="6" type="ORF">BP422_16990</name>
</gene>
<dbReference type="InterPro" id="IPR036220">
    <property type="entry name" value="UDP-Glc/GDP-Man_DH_C_sf"/>
</dbReference>
<sequence>MVLLMRKKVGVVGLGYVGLPVAIAFGQVLPVVGFDIDERRIRSLESGMDETGEMSTEELKRANITYTDDPASLAACDFIIITVPTPVDSAKRPDMRALILASESVGQHLTTGTIVVYESTVYPGATEEICIPVLEQASGKLAGIDFYVGYSPERINPGDRERRLSQIVKVVSGQDRQTCETIAEMYGLIVEAGIHKAPSIQVAEAAKVIENTQRDINIALINELSIIFDRLGISTEDVLQAARTKWNFLPFSPGLVGGHCIGVDPYYLTYKAESVGYHPQVILAGRRINDGMGKFVATSLVKQMIWQNIAIQGSRITIMGITFKENVSDIRNSRVIDIVQELKEFGVEVQVTDELACPEQTREEYGIQLREWEDLQPAHGIVLAVPHERYLHLGWEELAGLLYQGQGVIADVKSVLNRETCPAEISLWRL</sequence>
<dbReference type="PANTHER" id="PTHR43491:SF2">
    <property type="entry name" value="UDP-N-ACETYL-D-MANNOSAMINE DEHYDROGENASE"/>
    <property type="match status" value="1"/>
</dbReference>
<comment type="similarity">
    <text evidence="1 4">Belongs to the UDP-glucose/GDP-mannose dehydrogenase family.</text>
</comment>
<name>A0A220MJS0_9BACL</name>
<dbReference type="Pfam" id="PF03721">
    <property type="entry name" value="UDPG_MGDP_dh_N"/>
    <property type="match status" value="1"/>
</dbReference>
<dbReference type="PIRSF" id="PIRSF500136">
    <property type="entry name" value="UDP_ManNAc_DH"/>
    <property type="match status" value="1"/>
</dbReference>
<accession>A0A220MJS0</accession>
<dbReference type="SMART" id="SM00984">
    <property type="entry name" value="UDPG_MGDP_dh_C"/>
    <property type="match status" value="1"/>
</dbReference>
<dbReference type="GO" id="GO:0016628">
    <property type="term" value="F:oxidoreductase activity, acting on the CH-CH group of donors, NAD or NADP as acceptor"/>
    <property type="evidence" value="ECO:0007669"/>
    <property type="project" value="InterPro"/>
</dbReference>
<dbReference type="SUPFAM" id="SSF51735">
    <property type="entry name" value="NAD(P)-binding Rossmann-fold domains"/>
    <property type="match status" value="1"/>
</dbReference>
<organism evidence="6 7">
    <name type="scientific">Brevibacillus formosus</name>
    <dbReference type="NCBI Taxonomy" id="54913"/>
    <lineage>
        <taxon>Bacteria</taxon>
        <taxon>Bacillati</taxon>
        <taxon>Bacillota</taxon>
        <taxon>Bacilli</taxon>
        <taxon>Bacillales</taxon>
        <taxon>Paenibacillaceae</taxon>
        <taxon>Brevibacillus</taxon>
    </lineage>
</organism>
<dbReference type="InterPro" id="IPR008927">
    <property type="entry name" value="6-PGluconate_DH-like_C_sf"/>
</dbReference>
<dbReference type="GO" id="GO:0051287">
    <property type="term" value="F:NAD binding"/>
    <property type="evidence" value="ECO:0007669"/>
    <property type="project" value="InterPro"/>
</dbReference>
<evidence type="ECO:0000259" key="5">
    <source>
        <dbReference type="SMART" id="SM00984"/>
    </source>
</evidence>
<dbReference type="Pfam" id="PF03720">
    <property type="entry name" value="UDPG_MGDP_dh_C"/>
    <property type="match status" value="1"/>
</dbReference>
<dbReference type="SUPFAM" id="SSF52413">
    <property type="entry name" value="UDP-glucose/GDP-mannose dehydrogenase C-terminal domain"/>
    <property type="match status" value="1"/>
</dbReference>
<dbReference type="EMBL" id="CP018145">
    <property type="protein sequence ID" value="ASJ55095.1"/>
    <property type="molecule type" value="Genomic_DNA"/>
</dbReference>
<evidence type="ECO:0000256" key="2">
    <source>
        <dbReference type="ARBA" id="ARBA00023002"/>
    </source>
</evidence>
<keyword evidence="3" id="KW-0520">NAD</keyword>
<dbReference type="Proteomes" id="UP000197781">
    <property type="component" value="Chromosome"/>
</dbReference>
<feature type="domain" description="UDP-glucose/GDP-mannose dehydrogenase C-terminal" evidence="5">
    <location>
        <begin position="317"/>
        <end position="418"/>
    </location>
</feature>
<dbReference type="InterPro" id="IPR001732">
    <property type="entry name" value="UDP-Glc/GDP-Man_DH_N"/>
</dbReference>
<evidence type="ECO:0000313" key="6">
    <source>
        <dbReference type="EMBL" id="ASJ55095.1"/>
    </source>
</evidence>
<dbReference type="InterPro" id="IPR014026">
    <property type="entry name" value="UDP-Glc/GDP-Man_DH_dimer"/>
</dbReference>
<dbReference type="InterPro" id="IPR036291">
    <property type="entry name" value="NAD(P)-bd_dom_sf"/>
</dbReference>
<keyword evidence="2" id="KW-0560">Oxidoreductase</keyword>
<dbReference type="InterPro" id="IPR014027">
    <property type="entry name" value="UDP-Glc/GDP-Man_DH_C"/>
</dbReference>
<protein>
    <submittedName>
        <fullName evidence="6">GDP-mannose dehydrogenase</fullName>
    </submittedName>
</protein>
<dbReference type="PANTHER" id="PTHR43491">
    <property type="entry name" value="UDP-N-ACETYL-D-MANNOSAMINE DEHYDROGENASE"/>
    <property type="match status" value="1"/>
</dbReference>
<dbReference type="SUPFAM" id="SSF48179">
    <property type="entry name" value="6-phosphogluconate dehydrogenase C-terminal domain-like"/>
    <property type="match status" value="1"/>
</dbReference>
<evidence type="ECO:0000256" key="1">
    <source>
        <dbReference type="ARBA" id="ARBA00006601"/>
    </source>
</evidence>
<dbReference type="Gene3D" id="3.40.50.720">
    <property type="entry name" value="NAD(P)-binding Rossmann-like Domain"/>
    <property type="match status" value="2"/>
</dbReference>
<dbReference type="AlphaFoldDB" id="A0A220MJS0"/>
<dbReference type="InterPro" id="IPR017476">
    <property type="entry name" value="UDP-Glc/GDP-Man"/>
</dbReference>
<dbReference type="GO" id="GO:0016616">
    <property type="term" value="F:oxidoreductase activity, acting on the CH-OH group of donors, NAD or NADP as acceptor"/>
    <property type="evidence" value="ECO:0007669"/>
    <property type="project" value="InterPro"/>
</dbReference>
<evidence type="ECO:0000256" key="3">
    <source>
        <dbReference type="ARBA" id="ARBA00023027"/>
    </source>
</evidence>
<dbReference type="PIRSF" id="PIRSF000124">
    <property type="entry name" value="UDPglc_GDPman_dh"/>
    <property type="match status" value="1"/>
</dbReference>
<dbReference type="KEGG" id="bfm:BP422_16990"/>
<evidence type="ECO:0000256" key="4">
    <source>
        <dbReference type="PIRNR" id="PIRNR000124"/>
    </source>
</evidence>
<dbReference type="Pfam" id="PF00984">
    <property type="entry name" value="UDPG_MGDP_dh"/>
    <property type="match status" value="1"/>
</dbReference>
<dbReference type="NCBIfam" id="TIGR03026">
    <property type="entry name" value="NDP-sugDHase"/>
    <property type="match status" value="1"/>
</dbReference>
<dbReference type="GO" id="GO:0000271">
    <property type="term" value="P:polysaccharide biosynthetic process"/>
    <property type="evidence" value="ECO:0007669"/>
    <property type="project" value="InterPro"/>
</dbReference>
<reference evidence="6 7" key="1">
    <citation type="submission" date="2016-11" db="EMBL/GenBank/DDBJ databases">
        <authorList>
            <person name="Jaros S."/>
            <person name="Januszkiewicz K."/>
            <person name="Wedrychowicz H."/>
        </authorList>
    </citation>
    <scope>NUCLEOTIDE SEQUENCE [LARGE SCALE GENOMIC DNA]</scope>
    <source>
        <strain evidence="6 7">NF2</strain>
    </source>
</reference>
<evidence type="ECO:0000313" key="7">
    <source>
        <dbReference type="Proteomes" id="UP000197781"/>
    </source>
</evidence>